<dbReference type="EMBL" id="CP041150">
    <property type="protein sequence ID" value="QDF70967.1"/>
    <property type="molecule type" value="Genomic_DNA"/>
</dbReference>
<feature type="binding site" evidence="2">
    <location>
        <position position="335"/>
    </location>
    <ligand>
        <name>substrate</name>
    </ligand>
</feature>
<evidence type="ECO:0000313" key="6">
    <source>
        <dbReference type="EMBL" id="QDF70967.1"/>
    </source>
</evidence>
<keyword evidence="3" id="KW-0119">Carbohydrate metabolism</keyword>
<evidence type="ECO:0000313" key="7">
    <source>
        <dbReference type="Proteomes" id="UP000317728"/>
    </source>
</evidence>
<keyword evidence="5" id="KW-1133">Transmembrane helix</keyword>
<keyword evidence="3" id="KW-0624">Polysaccharide degradation</keyword>
<organism evidence="6 7">
    <name type="scientific">Mycobacteroides chelonae</name>
    <name type="common">Mycobacterium chelonae</name>
    <dbReference type="NCBI Taxonomy" id="1774"/>
    <lineage>
        <taxon>Bacteria</taxon>
        <taxon>Bacillati</taxon>
        <taxon>Actinomycetota</taxon>
        <taxon>Actinomycetes</taxon>
        <taxon>Mycobacteriales</taxon>
        <taxon>Mycobacteriaceae</taxon>
        <taxon>Mycobacteroides</taxon>
    </lineage>
</organism>
<evidence type="ECO:0000256" key="3">
    <source>
        <dbReference type="RuleBase" id="RU361186"/>
    </source>
</evidence>
<comment type="similarity">
    <text evidence="3">Belongs to the glycosyl hydrolase family 6.</text>
</comment>
<dbReference type="PANTHER" id="PTHR34876">
    <property type="match status" value="1"/>
</dbReference>
<dbReference type="GO" id="GO:0004553">
    <property type="term" value="F:hydrolase activity, hydrolyzing O-glycosyl compounds"/>
    <property type="evidence" value="ECO:0007669"/>
    <property type="project" value="InterPro"/>
</dbReference>
<dbReference type="InterPro" id="IPR036434">
    <property type="entry name" value="Beta_cellobiohydrolase_sf"/>
</dbReference>
<keyword evidence="3" id="KW-0378">Hydrolase</keyword>
<feature type="active site" description="Proton donor" evidence="1">
    <location>
        <position position="215"/>
    </location>
</feature>
<dbReference type="InterPro" id="IPR016288">
    <property type="entry name" value="Beta_cellobiohydrolase"/>
</dbReference>
<evidence type="ECO:0000256" key="1">
    <source>
        <dbReference type="PIRSR" id="PIRSR001100-1"/>
    </source>
</evidence>
<dbReference type="EC" id="3.2.1.-" evidence="3"/>
<protein>
    <recommendedName>
        <fullName evidence="3">Glucanase</fullName>
        <ecNumber evidence="3">3.2.1.-</ecNumber>
    </recommendedName>
</protein>
<keyword evidence="5" id="KW-0472">Membrane</keyword>
<evidence type="ECO:0000256" key="5">
    <source>
        <dbReference type="SAM" id="Phobius"/>
    </source>
</evidence>
<keyword evidence="5" id="KW-0812">Transmembrane</keyword>
<dbReference type="GO" id="GO:0030245">
    <property type="term" value="P:cellulose catabolic process"/>
    <property type="evidence" value="ECO:0007669"/>
    <property type="project" value="UniProtKB-KW"/>
</dbReference>
<dbReference type="PIRSF" id="PIRSF001100">
    <property type="entry name" value="Beta_cellobiohydrolase"/>
    <property type="match status" value="1"/>
</dbReference>
<reference evidence="6 7" key="1">
    <citation type="submission" date="2019-06" db="EMBL/GenBank/DDBJ databases">
        <title>Whole geneome sequnce of Mycobacteroides chelonae M77 isolated from bovine milk from Meghalaya, India.</title>
        <authorList>
            <person name="Vise E."/>
            <person name="Das S."/>
            <person name="Garg A."/>
            <person name="Ghatak S."/>
            <person name="Shakuntala I."/>
            <person name="Milton A.A.P."/>
            <person name="Karam A."/>
            <person name="Sanjukta R."/>
            <person name="Puro K."/>
            <person name="Sen A."/>
        </authorList>
    </citation>
    <scope>NUCLEOTIDE SEQUENCE [LARGE SCALE GENOMIC DNA]</scope>
    <source>
        <strain evidence="6 7">M77</strain>
    </source>
</reference>
<dbReference type="PANTHER" id="PTHR34876:SF4">
    <property type="entry name" value="1,4-BETA-D-GLUCAN CELLOBIOHYDROLASE C-RELATED"/>
    <property type="match status" value="1"/>
</dbReference>
<sequence>MRHDGCHASAALRTRGGGPDGQDAHRRRPGGGDGHGPSVEVNSSVSFPAVTRTPAARHHRSSVMCAAALAVLALVAAMVLARDSSKFQHPHASDTTARRLDTGPLVPNSLDVQWWVRDHPDDPRAEAIRDRIARYPIAMWATGNDEDDSRNIGDIVERAREAGGTAQLTLYNIPDRDDGFSGPHRAVTPQIYRAWIDRVSALVGDTRLVLIVEPDALWFADRQSLEGTDLEDRIRSLRYAVQTFSAHNVNTRVYVDAGTSSGSVTPERMAALLAKVGVSDRVGYAVNVSSFAPTAEITAYAQRIRAALQQWFGVRDPRYVVDTSQNGNPDWNFDWCNPAGRMLGASPVVLGQPDGLDMNLWILAPGSSNGPCGIASDAPGGQFSPALASVLLR</sequence>
<dbReference type="PRINTS" id="PR00733">
    <property type="entry name" value="GLHYDRLASE6"/>
</dbReference>
<dbReference type="Pfam" id="PF01341">
    <property type="entry name" value="Glyco_hydro_6"/>
    <property type="match status" value="1"/>
</dbReference>
<accession>A0AB73U2A6</accession>
<gene>
    <name evidence="6" type="ORF">FJK96_12965</name>
</gene>
<feature type="region of interest" description="Disordered" evidence="4">
    <location>
        <begin position="1"/>
        <end position="42"/>
    </location>
</feature>
<feature type="transmembrane region" description="Helical" evidence="5">
    <location>
        <begin position="62"/>
        <end position="81"/>
    </location>
</feature>
<keyword evidence="3" id="KW-0136">Cellulose degradation</keyword>
<dbReference type="AlphaFoldDB" id="A0AB73U2A6"/>
<dbReference type="Gene3D" id="3.20.20.40">
    <property type="entry name" value="1, 4-beta cellobiohydrolase"/>
    <property type="match status" value="1"/>
</dbReference>
<dbReference type="SUPFAM" id="SSF51989">
    <property type="entry name" value="Glycosyl hydrolases family 6, cellulases"/>
    <property type="match status" value="1"/>
</dbReference>
<feature type="binding site" evidence="2">
    <location>
        <position position="140"/>
    </location>
    <ligand>
        <name>substrate</name>
    </ligand>
</feature>
<name>A0AB73U2A6_MYCCH</name>
<evidence type="ECO:0000256" key="2">
    <source>
        <dbReference type="PIRSR" id="PIRSR001100-2"/>
    </source>
</evidence>
<evidence type="ECO:0000256" key="4">
    <source>
        <dbReference type="SAM" id="MobiDB-lite"/>
    </source>
</evidence>
<dbReference type="Proteomes" id="UP000317728">
    <property type="component" value="Chromosome"/>
</dbReference>
<keyword evidence="3" id="KW-0326">Glycosidase</keyword>
<proteinExistence type="inferred from homology"/>